<dbReference type="Proteomes" id="UP000249590">
    <property type="component" value="Unassembled WGS sequence"/>
</dbReference>
<dbReference type="Pfam" id="PF01266">
    <property type="entry name" value="DAO"/>
    <property type="match status" value="1"/>
</dbReference>
<proteinExistence type="predicted"/>
<evidence type="ECO:0000313" key="3">
    <source>
        <dbReference type="EMBL" id="RAI01859.1"/>
    </source>
</evidence>
<keyword evidence="4" id="KW-1185">Reference proteome</keyword>
<dbReference type="PANTHER" id="PTHR13847:SF285">
    <property type="entry name" value="FAD DEPENDENT OXIDOREDUCTASE DOMAIN-CONTAINING PROTEIN"/>
    <property type="match status" value="1"/>
</dbReference>
<accession>A0A8B2NTM6</accession>
<name>A0A8B2NTM6_9HYPH</name>
<organism evidence="3 4">
    <name type="scientific">Acuticoccus sediminis</name>
    <dbReference type="NCBI Taxonomy" id="2184697"/>
    <lineage>
        <taxon>Bacteria</taxon>
        <taxon>Pseudomonadati</taxon>
        <taxon>Pseudomonadota</taxon>
        <taxon>Alphaproteobacteria</taxon>
        <taxon>Hyphomicrobiales</taxon>
        <taxon>Amorphaceae</taxon>
        <taxon>Acuticoccus</taxon>
    </lineage>
</organism>
<reference evidence="3 4" key="1">
    <citation type="submission" date="2018-05" db="EMBL/GenBank/DDBJ databases">
        <title>Acuticoccus sediminis sp. nov., isolated from deep-sea sediment of Indian Ocean.</title>
        <authorList>
            <person name="Liu X."/>
            <person name="Lai Q."/>
            <person name="Du Y."/>
            <person name="Sun F."/>
            <person name="Zhang X."/>
            <person name="Wang S."/>
            <person name="Shao Z."/>
        </authorList>
    </citation>
    <scope>NUCLEOTIDE SEQUENCE [LARGE SCALE GENOMIC DNA]</scope>
    <source>
        <strain evidence="3 4">PTG4-2</strain>
    </source>
</reference>
<feature type="domain" description="FAD dependent oxidoreductase" evidence="2">
    <location>
        <begin position="38"/>
        <end position="398"/>
    </location>
</feature>
<evidence type="ECO:0000259" key="2">
    <source>
        <dbReference type="Pfam" id="PF01266"/>
    </source>
</evidence>
<dbReference type="Gene3D" id="3.30.9.10">
    <property type="entry name" value="D-Amino Acid Oxidase, subunit A, domain 2"/>
    <property type="match status" value="1"/>
</dbReference>
<protein>
    <submittedName>
        <fullName evidence="3">FAD-dependent oxidoreductase</fullName>
    </submittedName>
</protein>
<dbReference type="RefSeq" id="WP_111345041.1">
    <property type="nucleotide sequence ID" value="NZ_QHHQ01000002.1"/>
</dbReference>
<dbReference type="OrthoDB" id="9806601at2"/>
<dbReference type="EMBL" id="QHHQ01000002">
    <property type="protein sequence ID" value="RAI01859.1"/>
    <property type="molecule type" value="Genomic_DNA"/>
</dbReference>
<evidence type="ECO:0000313" key="4">
    <source>
        <dbReference type="Proteomes" id="UP000249590"/>
    </source>
</evidence>
<dbReference type="AlphaFoldDB" id="A0A8B2NTM6"/>
<dbReference type="InterPro" id="IPR036188">
    <property type="entry name" value="FAD/NAD-bd_sf"/>
</dbReference>
<dbReference type="GO" id="GO:0005737">
    <property type="term" value="C:cytoplasm"/>
    <property type="evidence" value="ECO:0007669"/>
    <property type="project" value="TreeGrafter"/>
</dbReference>
<keyword evidence="1" id="KW-0560">Oxidoreductase</keyword>
<dbReference type="Gene3D" id="3.50.50.60">
    <property type="entry name" value="FAD/NAD(P)-binding domain"/>
    <property type="match status" value="1"/>
</dbReference>
<evidence type="ECO:0000256" key="1">
    <source>
        <dbReference type="ARBA" id="ARBA00023002"/>
    </source>
</evidence>
<dbReference type="PANTHER" id="PTHR13847">
    <property type="entry name" value="SARCOSINE DEHYDROGENASE-RELATED"/>
    <property type="match status" value="1"/>
</dbReference>
<gene>
    <name evidence="3" type="ORF">DLJ53_10665</name>
</gene>
<dbReference type="GO" id="GO:0016491">
    <property type="term" value="F:oxidoreductase activity"/>
    <property type="evidence" value="ECO:0007669"/>
    <property type="project" value="UniProtKB-KW"/>
</dbReference>
<comment type="caution">
    <text evidence="3">The sequence shown here is derived from an EMBL/GenBank/DDBJ whole genome shotgun (WGS) entry which is preliminary data.</text>
</comment>
<dbReference type="SUPFAM" id="SSF51905">
    <property type="entry name" value="FAD/NAD(P)-binding domain"/>
    <property type="match status" value="1"/>
</dbReference>
<dbReference type="InterPro" id="IPR006076">
    <property type="entry name" value="FAD-dep_OxRdtase"/>
</dbReference>
<sequence length="471" mass="48637">MSVIPAPATRSWWLEDALAREGGAAVAAPPLDGTATVDVAIVGGGFTGLWTALILKERQPNLTVAVIERDICGAGASGKNGGNVGGYWRALTRVSAALGDEAALALARLGTRAQDRLRTFAAAREALWWREGGALVVATTARQEASLATALDTMKRLGVPEAGRSMTRDGALALCRIPNARAGIHYSEGATVNPARLARALRRAALDAGVRLFEGTPMTGLSAGAPNTVATPTGTLKAGHVILATNTELARHPLAAAHLSVFSSYAVMTAPAPDTLARIWPSEASAGDAAMFLHYFRKTPDGRVLMGSGSGPVAAGANPAASSNTSDRASAERAAAGLASLLPDFAVPIVASWGGGIDVASDQLPFVRTVPGQQIHIAAGFSGHGVNPTAMAGETLASTILGANDEWTRSPFVTRRLPTLPPEPFRTVGGRAVRWGIMTCEAAERANRTPPAAARVLAALPRQLGMRVGVR</sequence>